<evidence type="ECO:0000256" key="9">
    <source>
        <dbReference type="ARBA" id="ARBA00022723"/>
    </source>
</evidence>
<proteinExistence type="inferred from homology"/>
<keyword evidence="14" id="KW-0325">Glycoprotein</keyword>
<protein>
    <recommendedName>
        <fullName evidence="5">Beta-1,4-glucuronyltransferase 1</fullName>
    </recommendedName>
    <alternativeName>
        <fullName evidence="16">I-beta-1,3-N-acetylglucosaminyltransferase</fullName>
    </alternativeName>
    <alternativeName>
        <fullName evidence="19">N-acetyllactosaminide beta-1,3-N-acetylglucosaminyltransferase</fullName>
    </alternativeName>
    <alternativeName>
        <fullName evidence="17">Poly-N-acetyllactosamine extension enzyme</fullName>
    </alternativeName>
    <alternativeName>
        <fullName evidence="18">UDP-GlcNAc:betaGal beta-1,3-N-acetylglucosaminyltransferase 1</fullName>
    </alternativeName>
</protein>
<evidence type="ECO:0000256" key="10">
    <source>
        <dbReference type="ARBA" id="ARBA00022968"/>
    </source>
</evidence>
<comment type="subcellular location">
    <subcellularLocation>
        <location evidence="2">Golgi apparatus membrane</location>
        <topology evidence="2">Single-pass type II membrane protein</topology>
    </subcellularLocation>
</comment>
<keyword evidence="10" id="KW-0735">Signal-anchor</keyword>
<evidence type="ECO:0000256" key="17">
    <source>
        <dbReference type="ARBA" id="ARBA00032175"/>
    </source>
</evidence>
<organism evidence="21 22">
    <name type="scientific">Meganyctiphanes norvegica</name>
    <name type="common">Northern krill</name>
    <name type="synonym">Thysanopoda norvegica</name>
    <dbReference type="NCBI Taxonomy" id="48144"/>
    <lineage>
        <taxon>Eukaryota</taxon>
        <taxon>Metazoa</taxon>
        <taxon>Ecdysozoa</taxon>
        <taxon>Arthropoda</taxon>
        <taxon>Crustacea</taxon>
        <taxon>Multicrustacea</taxon>
        <taxon>Malacostraca</taxon>
        <taxon>Eumalacostraca</taxon>
        <taxon>Eucarida</taxon>
        <taxon>Euphausiacea</taxon>
        <taxon>Euphausiidae</taxon>
        <taxon>Meganyctiphanes</taxon>
    </lineage>
</organism>
<evidence type="ECO:0000256" key="7">
    <source>
        <dbReference type="ARBA" id="ARBA00022679"/>
    </source>
</evidence>
<dbReference type="Proteomes" id="UP001497623">
    <property type="component" value="Unassembled WGS sequence"/>
</dbReference>
<comment type="catalytic activity">
    <reaction evidence="20">
        <text>3-O-[beta-D-Xyl-(1-&gt;4)-Rib-ol-P-Rib-ol-P-3-beta-D-GalNAc-(1-&gt;3)-beta-D-GlcNAc-(1-&gt;4)-(O-6-P-alpha-D-Man)]-Thr-[protein] + UDP-alpha-D-glucuronate = 3-O-[beta-D-GlcA-(1-&gt;3)-beta-D-Xyl-(1-&gt;4)-Rib-ol-P-Rib-ol-P-3-beta-D-GalNAc-(1-&gt;3)-beta-D-GlcNAc-(1-&gt;4)-(O-6-P-alpha-D-Man)]-Thr-[protein] + UDP + H(+)</text>
        <dbReference type="Rhea" id="RHEA:46860"/>
        <dbReference type="Rhea" id="RHEA-COMP:15023"/>
        <dbReference type="Rhea" id="RHEA-COMP:17482"/>
        <dbReference type="ChEBI" id="CHEBI:15378"/>
        <dbReference type="ChEBI" id="CHEBI:58052"/>
        <dbReference type="ChEBI" id="CHEBI:58223"/>
        <dbReference type="ChEBI" id="CHEBI:142405"/>
        <dbReference type="ChEBI" id="CHEBI:177336"/>
    </reaction>
</comment>
<evidence type="ECO:0000256" key="12">
    <source>
        <dbReference type="ARBA" id="ARBA00023034"/>
    </source>
</evidence>
<keyword evidence="8" id="KW-0812">Transmembrane</keyword>
<dbReference type="Pfam" id="PF13896">
    <property type="entry name" value="Glyco_transf_49"/>
    <property type="match status" value="1"/>
</dbReference>
<dbReference type="GO" id="GO:0046872">
    <property type="term" value="F:metal ion binding"/>
    <property type="evidence" value="ECO:0007669"/>
    <property type="project" value="UniProtKB-KW"/>
</dbReference>
<evidence type="ECO:0000256" key="11">
    <source>
        <dbReference type="ARBA" id="ARBA00022989"/>
    </source>
</evidence>
<dbReference type="PANTHER" id="PTHR46420:SF1">
    <property type="entry name" value="BETA-1,4-GLUCURONYLTRANSFERASE 1"/>
    <property type="match status" value="1"/>
</dbReference>
<name>A0AAV2SLU4_MEGNR</name>
<evidence type="ECO:0000256" key="5">
    <source>
        <dbReference type="ARBA" id="ARBA00017962"/>
    </source>
</evidence>
<evidence type="ECO:0000256" key="8">
    <source>
        <dbReference type="ARBA" id="ARBA00022692"/>
    </source>
</evidence>
<keyword evidence="15" id="KW-0464">Manganese</keyword>
<evidence type="ECO:0000256" key="13">
    <source>
        <dbReference type="ARBA" id="ARBA00023136"/>
    </source>
</evidence>
<reference evidence="21 22" key="1">
    <citation type="submission" date="2024-05" db="EMBL/GenBank/DDBJ databases">
        <authorList>
            <person name="Wallberg A."/>
        </authorList>
    </citation>
    <scope>NUCLEOTIDE SEQUENCE [LARGE SCALE GENOMIC DNA]</scope>
</reference>
<dbReference type="GO" id="GO:0000139">
    <property type="term" value="C:Golgi membrane"/>
    <property type="evidence" value="ECO:0007669"/>
    <property type="project" value="UniProtKB-SubCell"/>
</dbReference>
<comment type="caution">
    <text evidence="21">The sequence shown here is derived from an EMBL/GenBank/DDBJ whole genome shotgun (WGS) entry which is preliminary data.</text>
</comment>
<keyword evidence="22" id="KW-1185">Reference proteome</keyword>
<comment type="similarity">
    <text evidence="4">Belongs to the glycosyltransferase 49 family.</text>
</comment>
<evidence type="ECO:0000256" key="14">
    <source>
        <dbReference type="ARBA" id="ARBA00023180"/>
    </source>
</evidence>
<evidence type="ECO:0000313" key="22">
    <source>
        <dbReference type="Proteomes" id="UP001497623"/>
    </source>
</evidence>
<feature type="non-terminal residue" evidence="21">
    <location>
        <position position="1"/>
    </location>
</feature>
<evidence type="ECO:0000256" key="18">
    <source>
        <dbReference type="ARBA" id="ARBA00032181"/>
    </source>
</evidence>
<evidence type="ECO:0000256" key="4">
    <source>
        <dbReference type="ARBA" id="ARBA00008539"/>
    </source>
</evidence>
<dbReference type="AlphaFoldDB" id="A0AAV2SLU4"/>
<gene>
    <name evidence="21" type="ORF">MNOR_LOCUS38373</name>
</gene>
<sequence length="351" mass="41451">FLWDSSWRYLWKGFVKLESSWKEVSSEWRICLSTQSSADQLFWLAHHSKVWSAPISVSVYVPDNDYTVAVHMIAYLQNCFTQVRDLVSFHFIYPANAPPNFKYFKYNSSISNCQDPENFNRFLVNSLRDKGFQMFMTNVSYPQNLLRNIARQGCPCEFTMSADMDMLPVEDMSSDLNQFLNKSEVQSCKKCAYVVPIYEISTNVTNNPRHKAELLELKNKTLARPFHIKVYQPNQGNSDLEKWEKFNVSETLDVAYDIGHYQQDWEPVYVAKADTPSFNERFVGYGYTRISQVYEMYMSGYQWKMLTNAFLCHRGFQTTKNYSNQRKQQINNNRIKYNKFKKLMSVRYHSK</sequence>
<evidence type="ECO:0000256" key="6">
    <source>
        <dbReference type="ARBA" id="ARBA00022676"/>
    </source>
</evidence>
<evidence type="ECO:0000256" key="3">
    <source>
        <dbReference type="ARBA" id="ARBA00004922"/>
    </source>
</evidence>
<keyword evidence="6" id="KW-0328">Glycosyltransferase</keyword>
<evidence type="ECO:0000256" key="19">
    <source>
        <dbReference type="ARBA" id="ARBA00033291"/>
    </source>
</evidence>
<accession>A0AAV2SLU4</accession>
<evidence type="ECO:0000256" key="16">
    <source>
        <dbReference type="ARBA" id="ARBA00030723"/>
    </source>
</evidence>
<dbReference type="GO" id="GO:0035269">
    <property type="term" value="P:protein O-linked glycosylation via mannose"/>
    <property type="evidence" value="ECO:0007669"/>
    <property type="project" value="TreeGrafter"/>
</dbReference>
<keyword evidence="13" id="KW-0472">Membrane</keyword>
<dbReference type="InterPro" id="IPR043189">
    <property type="entry name" value="B4GAT1"/>
</dbReference>
<keyword evidence="7" id="KW-0808">Transferase</keyword>
<keyword evidence="11" id="KW-1133">Transmembrane helix</keyword>
<evidence type="ECO:0000256" key="15">
    <source>
        <dbReference type="ARBA" id="ARBA00023211"/>
    </source>
</evidence>
<evidence type="ECO:0000256" key="1">
    <source>
        <dbReference type="ARBA" id="ARBA00001936"/>
    </source>
</evidence>
<evidence type="ECO:0000256" key="20">
    <source>
        <dbReference type="ARBA" id="ARBA00047852"/>
    </source>
</evidence>
<dbReference type="PANTHER" id="PTHR46420">
    <property type="entry name" value="BETA-1,4-GLUCURONYLTRANSFERASE 1"/>
    <property type="match status" value="1"/>
</dbReference>
<keyword evidence="9" id="KW-0479">Metal-binding</keyword>
<comment type="cofactor">
    <cofactor evidence="1">
        <name>Mn(2+)</name>
        <dbReference type="ChEBI" id="CHEBI:29035"/>
    </cofactor>
</comment>
<evidence type="ECO:0000256" key="2">
    <source>
        <dbReference type="ARBA" id="ARBA00004323"/>
    </source>
</evidence>
<comment type="pathway">
    <text evidence="3">Protein modification; protein glycosylation.</text>
</comment>
<keyword evidence="12" id="KW-0333">Golgi apparatus</keyword>
<dbReference type="EMBL" id="CAXKWB010086375">
    <property type="protein sequence ID" value="CAL4211049.1"/>
    <property type="molecule type" value="Genomic_DNA"/>
</dbReference>
<evidence type="ECO:0000313" key="21">
    <source>
        <dbReference type="EMBL" id="CAL4211049.1"/>
    </source>
</evidence>
<dbReference type="GO" id="GO:0015020">
    <property type="term" value="F:glucuronosyltransferase activity"/>
    <property type="evidence" value="ECO:0007669"/>
    <property type="project" value="InterPro"/>
</dbReference>